<evidence type="ECO:0000313" key="20">
    <source>
        <dbReference type="Proteomes" id="UP000490980"/>
    </source>
</evidence>
<dbReference type="InterPro" id="IPR000531">
    <property type="entry name" value="Beta-barrel_TonB"/>
</dbReference>
<dbReference type="GO" id="GO:0015344">
    <property type="term" value="F:siderophore uptake transmembrane transporter activity"/>
    <property type="evidence" value="ECO:0007669"/>
    <property type="project" value="TreeGrafter"/>
</dbReference>
<keyword evidence="20" id="KW-1185">Reference proteome</keyword>
<evidence type="ECO:0000256" key="11">
    <source>
        <dbReference type="ARBA" id="ARBA00023237"/>
    </source>
</evidence>
<evidence type="ECO:0000259" key="17">
    <source>
        <dbReference type="Pfam" id="PF00593"/>
    </source>
</evidence>
<feature type="region of interest" description="Disordered" evidence="15">
    <location>
        <begin position="31"/>
        <end position="56"/>
    </location>
</feature>
<sequence length="777" mass="84151">MTFARTALRRTALATALALTLHVGLAQAADDGAKPAPAAASTDADTNTDGNSSKTARQLDAVSVIAPGETRQIQSIGTDEIVRQQVPGTSALKALEKLPGVQFQAADPFGAYEWSTQINLHGFDQSRLGFTLDGIPLGTMGYGVTDGLQVTRAITTENLSTVELAQGAGALGTASNTNLGGTVQFYSADPDMKPGVRLSQVIGSDSTKRTFARVDTGDHGGFSAYVSFVHADTDKWKGFGDQKSNQANLKAVYQWGDGNRISLFADSSKRKEYDYMDLSLTSQRVLGWNWDYLQPDWNTAVQMANALNGKGAYPAVLNGLPANYDKGDATYYAGGGIRQDSLAGLSGSFNLGEGITLDSTGYYHTDRGEGQWATPYQASSPTVPLSMRTTDYGLDRYGLTSALKATVGNNDIEVGVWGEESNTNQERNFFPLGGEYTALYRVYNDQTPFLRAFLQHYETKTRMAYAEDTIHLLDDQLTINVGAKSLSVTTDATSRVPTTSFAQGSMKASKGFLPQAGIDYKLDANQDIYASYAKNISAYGITPFSTSQAAFDAAKSHLKPEESQTWQAGYRAHGDTFEASVGVFYTRFQNRLLVVTPCPAVVTCASSLNNVGDVKSQGADLAFLWKPVQGLSWLNSFSYNKSQYQDDYVTGGVTINTADKYVVGVPKTMFSSSVSYEIAGWRANLEGKYTSQRYITYINDSKVPSYWIFNAGLAYDFGDLDVFKGLSVGLNVTNLLNKRYFASTGTNGYVASDPDGYNQTLMAGAPRQYFFNVSAKF</sequence>
<keyword evidence="11 12" id="KW-0998">Cell outer membrane</keyword>
<evidence type="ECO:0000256" key="9">
    <source>
        <dbReference type="ARBA" id="ARBA00023077"/>
    </source>
</evidence>
<dbReference type="RefSeq" id="WP_166945741.1">
    <property type="nucleotide sequence ID" value="NZ_JAARLZ010000001.1"/>
</dbReference>
<keyword evidence="2 12" id="KW-0813">Transport</keyword>
<keyword evidence="5 12" id="KW-0812">Transmembrane</keyword>
<evidence type="ECO:0000256" key="12">
    <source>
        <dbReference type="PROSITE-ProRule" id="PRU01360"/>
    </source>
</evidence>
<dbReference type="Proteomes" id="UP000490980">
    <property type="component" value="Unassembled WGS sequence"/>
</dbReference>
<evidence type="ECO:0000256" key="1">
    <source>
        <dbReference type="ARBA" id="ARBA00004571"/>
    </source>
</evidence>
<dbReference type="PANTHER" id="PTHR32552:SF89">
    <property type="entry name" value="CATECHOLATE SIDEROPHORE RECEPTOR FIU"/>
    <property type="match status" value="1"/>
</dbReference>
<dbReference type="GO" id="GO:0009279">
    <property type="term" value="C:cell outer membrane"/>
    <property type="evidence" value="ECO:0007669"/>
    <property type="project" value="UniProtKB-SubCell"/>
</dbReference>
<dbReference type="PROSITE" id="PS52016">
    <property type="entry name" value="TONB_DEPENDENT_REC_3"/>
    <property type="match status" value="1"/>
</dbReference>
<dbReference type="AlphaFoldDB" id="A0A7X5U744"/>
<evidence type="ECO:0000256" key="10">
    <source>
        <dbReference type="ARBA" id="ARBA00023136"/>
    </source>
</evidence>
<dbReference type="Pfam" id="PF07715">
    <property type="entry name" value="Plug"/>
    <property type="match status" value="1"/>
</dbReference>
<dbReference type="Pfam" id="PF00593">
    <property type="entry name" value="TonB_dep_Rec_b-barrel"/>
    <property type="match status" value="1"/>
</dbReference>
<proteinExistence type="inferred from homology"/>
<organism evidence="19 20">
    <name type="scientific">Luteibacter anthropi</name>
    <dbReference type="NCBI Taxonomy" id="564369"/>
    <lineage>
        <taxon>Bacteria</taxon>
        <taxon>Pseudomonadati</taxon>
        <taxon>Pseudomonadota</taxon>
        <taxon>Gammaproteobacteria</taxon>
        <taxon>Lysobacterales</taxon>
        <taxon>Rhodanobacteraceae</taxon>
        <taxon>Luteibacter</taxon>
    </lineage>
</organism>
<keyword evidence="4" id="KW-0410">Iron transport</keyword>
<dbReference type="InterPro" id="IPR037066">
    <property type="entry name" value="Plug_dom_sf"/>
</dbReference>
<name>A0A7X5U744_9GAMM</name>
<keyword evidence="10 12" id="KW-0472">Membrane</keyword>
<keyword evidence="7" id="KW-0408">Iron</keyword>
<feature type="domain" description="TonB-dependent receptor plug" evidence="18">
    <location>
        <begin position="71"/>
        <end position="177"/>
    </location>
</feature>
<keyword evidence="8" id="KW-0406">Ion transport</keyword>
<dbReference type="InterPro" id="IPR012910">
    <property type="entry name" value="Plug_dom"/>
</dbReference>
<dbReference type="PROSITE" id="PS01156">
    <property type="entry name" value="TONB_DEPENDENT_REC_2"/>
    <property type="match status" value="1"/>
</dbReference>
<reference evidence="19 20" key="1">
    <citation type="submission" date="2020-03" db="EMBL/GenBank/DDBJ databases">
        <authorList>
            <person name="Lai Q."/>
        </authorList>
    </citation>
    <scope>NUCLEOTIDE SEQUENCE [LARGE SCALE GENOMIC DNA]</scope>
    <source>
        <strain evidence="19 20">CCUG 25036</strain>
    </source>
</reference>
<feature type="compositionally biased region" description="Low complexity" evidence="15">
    <location>
        <begin position="31"/>
        <end position="53"/>
    </location>
</feature>
<evidence type="ECO:0000256" key="4">
    <source>
        <dbReference type="ARBA" id="ARBA00022496"/>
    </source>
</evidence>
<evidence type="ECO:0000256" key="3">
    <source>
        <dbReference type="ARBA" id="ARBA00022452"/>
    </source>
</evidence>
<feature type="signal peptide" evidence="16">
    <location>
        <begin position="1"/>
        <end position="28"/>
    </location>
</feature>
<dbReference type="InterPro" id="IPR039426">
    <property type="entry name" value="TonB-dep_rcpt-like"/>
</dbReference>
<evidence type="ECO:0000256" key="14">
    <source>
        <dbReference type="RuleBase" id="RU003357"/>
    </source>
</evidence>
<evidence type="ECO:0000256" key="2">
    <source>
        <dbReference type="ARBA" id="ARBA00022448"/>
    </source>
</evidence>
<comment type="similarity">
    <text evidence="12 14">Belongs to the TonB-dependent receptor family.</text>
</comment>
<feature type="domain" description="TonB-dependent receptor-like beta-barrel" evidence="17">
    <location>
        <begin position="290"/>
        <end position="735"/>
    </location>
</feature>
<dbReference type="InterPro" id="IPR010917">
    <property type="entry name" value="TonB_rcpt_CS"/>
</dbReference>
<dbReference type="SUPFAM" id="SSF56935">
    <property type="entry name" value="Porins"/>
    <property type="match status" value="1"/>
</dbReference>
<accession>A0A7X5U744</accession>
<keyword evidence="9 14" id="KW-0798">TonB box</keyword>
<evidence type="ECO:0000259" key="18">
    <source>
        <dbReference type="Pfam" id="PF07715"/>
    </source>
</evidence>
<dbReference type="EMBL" id="JAARLZ010000001">
    <property type="protein sequence ID" value="NII04973.1"/>
    <property type="molecule type" value="Genomic_DNA"/>
</dbReference>
<evidence type="ECO:0000256" key="8">
    <source>
        <dbReference type="ARBA" id="ARBA00023065"/>
    </source>
</evidence>
<keyword evidence="19" id="KW-0675">Receptor</keyword>
<dbReference type="InterPro" id="IPR036942">
    <property type="entry name" value="Beta-barrel_TonB_sf"/>
</dbReference>
<dbReference type="PANTHER" id="PTHR32552">
    <property type="entry name" value="FERRICHROME IRON RECEPTOR-RELATED"/>
    <property type="match status" value="1"/>
</dbReference>
<evidence type="ECO:0000256" key="6">
    <source>
        <dbReference type="ARBA" id="ARBA00022729"/>
    </source>
</evidence>
<dbReference type="Gene3D" id="2.40.170.20">
    <property type="entry name" value="TonB-dependent receptor, beta-barrel domain"/>
    <property type="match status" value="1"/>
</dbReference>
<evidence type="ECO:0000256" key="7">
    <source>
        <dbReference type="ARBA" id="ARBA00023004"/>
    </source>
</evidence>
<dbReference type="Gene3D" id="2.170.130.10">
    <property type="entry name" value="TonB-dependent receptor, plug domain"/>
    <property type="match status" value="1"/>
</dbReference>
<protein>
    <submittedName>
        <fullName evidence="19">TonB-dependent receptor</fullName>
    </submittedName>
</protein>
<keyword evidence="6 16" id="KW-0732">Signal</keyword>
<comment type="caution">
    <text evidence="19">The sequence shown here is derived from an EMBL/GenBank/DDBJ whole genome shotgun (WGS) entry which is preliminary data.</text>
</comment>
<gene>
    <name evidence="19" type="ORF">HBF25_01080</name>
</gene>
<evidence type="ECO:0000256" key="16">
    <source>
        <dbReference type="SAM" id="SignalP"/>
    </source>
</evidence>
<evidence type="ECO:0000313" key="19">
    <source>
        <dbReference type="EMBL" id="NII04973.1"/>
    </source>
</evidence>
<feature type="short sequence motif" description="TonB C-terminal box" evidence="13">
    <location>
        <begin position="760"/>
        <end position="777"/>
    </location>
</feature>
<evidence type="ECO:0000256" key="15">
    <source>
        <dbReference type="SAM" id="MobiDB-lite"/>
    </source>
</evidence>
<evidence type="ECO:0000256" key="13">
    <source>
        <dbReference type="PROSITE-ProRule" id="PRU10144"/>
    </source>
</evidence>
<evidence type="ECO:0000256" key="5">
    <source>
        <dbReference type="ARBA" id="ARBA00022692"/>
    </source>
</evidence>
<comment type="subcellular location">
    <subcellularLocation>
        <location evidence="1 12">Cell outer membrane</location>
        <topology evidence="1 12">Multi-pass membrane protein</topology>
    </subcellularLocation>
</comment>
<keyword evidence="3 12" id="KW-1134">Transmembrane beta strand</keyword>
<feature type="chain" id="PRO_5031441313" evidence="16">
    <location>
        <begin position="29"/>
        <end position="777"/>
    </location>
</feature>